<protein>
    <submittedName>
        <fullName evidence="2">Uncharacterized protein</fullName>
    </submittedName>
</protein>
<dbReference type="PATRIC" id="fig|1280948.3.peg.2362"/>
<dbReference type="STRING" id="1280948.HY36_06345"/>
<dbReference type="OrthoDB" id="7619237at2"/>
<reference evidence="1 4" key="2">
    <citation type="journal article" date="2018" name="Nat. Biotechnol.">
        <title>A standardized bacterial taxonomy based on genome phylogeny substantially revises the tree of life.</title>
        <authorList>
            <person name="Parks D.H."/>
            <person name="Chuvochina M."/>
            <person name="Waite D.W."/>
            <person name="Rinke C."/>
            <person name="Skarshewski A."/>
            <person name="Chaumeil P.A."/>
            <person name="Hugenholtz P."/>
        </authorList>
    </citation>
    <scope>NUCLEOTIDE SEQUENCE [LARGE SCALE GENOMIC DNA]</scope>
    <source>
        <strain evidence="1">UBA10378</strain>
    </source>
</reference>
<reference evidence="2 3" key="1">
    <citation type="journal article" date="2014" name="Antonie Van Leeuwenhoek">
        <title>Hyphomonas beringensis sp. nov. and Hyphomonas chukchiensis sp. nov., isolated from surface seawater of the Bering Sea and Chukchi Sea.</title>
        <authorList>
            <person name="Li C."/>
            <person name="Lai Q."/>
            <person name="Li G."/>
            <person name="Dong C."/>
            <person name="Wang J."/>
            <person name="Liao Y."/>
            <person name="Shao Z."/>
        </authorList>
    </citation>
    <scope>NUCLEOTIDE SEQUENCE [LARGE SCALE GENOMIC DNA]</scope>
    <source>
        <strain evidence="2 3">22II1-22F38</strain>
    </source>
</reference>
<dbReference type="EMBL" id="DOGS01000105">
    <property type="protein sequence ID" value="HBQ48262.1"/>
    <property type="molecule type" value="Genomic_DNA"/>
</dbReference>
<dbReference type="RefSeq" id="WP_035552919.1">
    <property type="nucleotide sequence ID" value="NZ_AWFH01000034.1"/>
</dbReference>
<keyword evidence="3" id="KW-1185">Reference proteome</keyword>
<proteinExistence type="predicted"/>
<dbReference type="Proteomes" id="UP000263957">
    <property type="component" value="Unassembled WGS sequence"/>
</dbReference>
<dbReference type="GeneID" id="92501630"/>
<organism evidence="2 3">
    <name type="scientific">Hyphomonas atlantica</name>
    <dbReference type="NCBI Taxonomy" id="1280948"/>
    <lineage>
        <taxon>Bacteria</taxon>
        <taxon>Pseudomonadati</taxon>
        <taxon>Pseudomonadota</taxon>
        <taxon>Alphaproteobacteria</taxon>
        <taxon>Hyphomonadales</taxon>
        <taxon>Hyphomonadaceae</taxon>
        <taxon>Hyphomonas</taxon>
    </lineage>
</organism>
<evidence type="ECO:0000313" key="4">
    <source>
        <dbReference type="Proteomes" id="UP000263957"/>
    </source>
</evidence>
<dbReference type="Proteomes" id="UP000024547">
    <property type="component" value="Unassembled WGS sequence"/>
</dbReference>
<sequence length="165" mass="17548">MRFVAFCIPVVALCRAAAAEPQMVQRITVELPGPAEFEAPDALQAMTEGVVFLDLRISPELEPNLLNSDGSAANLEGCEFGGVEADTVMIGTGSNHMILEVLMGDPETHAANLLSCNYAPELISEDGFGHMTRVKGCFLAHSISIPTAVHWRLHPLPASACGFGD</sequence>
<dbReference type="EMBL" id="AWFH01000034">
    <property type="protein sequence ID" value="KCZ59744.1"/>
    <property type="molecule type" value="Genomic_DNA"/>
</dbReference>
<accession>A0A059DZJ3</accession>
<evidence type="ECO:0000313" key="3">
    <source>
        <dbReference type="Proteomes" id="UP000024547"/>
    </source>
</evidence>
<name>A0A059DZJ3_9PROT</name>
<evidence type="ECO:0000313" key="1">
    <source>
        <dbReference type="EMBL" id="HBQ48262.1"/>
    </source>
</evidence>
<gene>
    <name evidence="1" type="ORF">DD728_05155</name>
    <name evidence="2" type="ORF">HY36_06345</name>
</gene>
<dbReference type="AlphaFoldDB" id="A0A059DZJ3"/>
<comment type="caution">
    <text evidence="2">The sequence shown here is derived from an EMBL/GenBank/DDBJ whole genome shotgun (WGS) entry which is preliminary data.</text>
</comment>
<evidence type="ECO:0000313" key="2">
    <source>
        <dbReference type="EMBL" id="KCZ59744.1"/>
    </source>
</evidence>